<comment type="subcellular location">
    <subcellularLocation>
        <location evidence="1 7">Membrane</location>
        <topology evidence="1 7">Multi-pass membrane protein</topology>
    </subcellularLocation>
</comment>
<dbReference type="AlphaFoldDB" id="A0A9P0E9I8"/>
<dbReference type="PRINTS" id="PR00259">
    <property type="entry name" value="TMFOUR"/>
</dbReference>
<keyword evidence="6" id="KW-1015">Disulfide bond</keyword>
<dbReference type="Gene3D" id="1.10.1450.10">
    <property type="entry name" value="Tetraspanin"/>
    <property type="match status" value="1"/>
</dbReference>
<evidence type="ECO:0000256" key="7">
    <source>
        <dbReference type="RuleBase" id="RU361218"/>
    </source>
</evidence>
<feature type="transmembrane region" description="Helical" evidence="7">
    <location>
        <begin position="55"/>
        <end position="77"/>
    </location>
</feature>
<keyword evidence="5 7" id="KW-0472">Membrane</keyword>
<dbReference type="OrthoDB" id="432835at2759"/>
<protein>
    <recommendedName>
        <fullName evidence="7">Tetraspanin</fullName>
    </recommendedName>
</protein>
<keyword evidence="9" id="KW-1185">Reference proteome</keyword>
<feature type="disulfide bond" evidence="6">
    <location>
        <begin position="149"/>
        <end position="174"/>
    </location>
</feature>
<dbReference type="InterPro" id="IPR018499">
    <property type="entry name" value="Tetraspanin/Peripherin"/>
</dbReference>
<feature type="transmembrane region" description="Helical" evidence="7">
    <location>
        <begin position="12"/>
        <end position="35"/>
    </location>
</feature>
<feature type="transmembrane region" description="Helical" evidence="7">
    <location>
        <begin position="84"/>
        <end position="107"/>
    </location>
</feature>
<proteinExistence type="inferred from homology"/>
<dbReference type="PANTHER" id="PTHR19282">
    <property type="entry name" value="TETRASPANIN"/>
    <property type="match status" value="1"/>
</dbReference>
<sequence>MSRSGYTCVRYIFCYVNVLLWLSGCGILGVGIWLRAIHDGYTSLVPQYSLLSADILLIIVGATTVLITFFACCGSWFQSRCLLVTYFSLVIIMFLIEFILATLAFIYREDLNDILKEELMDGIRYHYRNSTENGLEVIWSKAHTKFHCCGINNYEDWYEIKAWEDRRIVPVSCCLPQYQNMTNCWEEGNIAYWYSKGCSEQVLMWFVSQLHIVGVVGLLISFIQLFGLISAMLLFCTVQHKRVKGHIYKAYSSTSYPS</sequence>
<keyword evidence="3 7" id="KW-0812">Transmembrane</keyword>
<feature type="transmembrane region" description="Helical" evidence="7">
    <location>
        <begin position="212"/>
        <end position="236"/>
    </location>
</feature>
<evidence type="ECO:0000256" key="4">
    <source>
        <dbReference type="ARBA" id="ARBA00022989"/>
    </source>
</evidence>
<evidence type="ECO:0000256" key="2">
    <source>
        <dbReference type="ARBA" id="ARBA00006840"/>
    </source>
</evidence>
<dbReference type="InterPro" id="IPR008952">
    <property type="entry name" value="Tetraspanin_EC2_sf"/>
</dbReference>
<dbReference type="GO" id="GO:0005886">
    <property type="term" value="C:plasma membrane"/>
    <property type="evidence" value="ECO:0007669"/>
    <property type="project" value="TreeGrafter"/>
</dbReference>
<dbReference type="PANTHER" id="PTHR19282:SF478">
    <property type="entry name" value="TETRASPANIN"/>
    <property type="match status" value="1"/>
</dbReference>
<evidence type="ECO:0000256" key="3">
    <source>
        <dbReference type="ARBA" id="ARBA00022692"/>
    </source>
</evidence>
<evidence type="ECO:0000256" key="6">
    <source>
        <dbReference type="PIRSR" id="PIRSR002419-1"/>
    </source>
</evidence>
<evidence type="ECO:0000256" key="1">
    <source>
        <dbReference type="ARBA" id="ARBA00004141"/>
    </source>
</evidence>
<organism evidence="8 9">
    <name type="scientific">Nezara viridula</name>
    <name type="common">Southern green stink bug</name>
    <name type="synonym">Cimex viridulus</name>
    <dbReference type="NCBI Taxonomy" id="85310"/>
    <lineage>
        <taxon>Eukaryota</taxon>
        <taxon>Metazoa</taxon>
        <taxon>Ecdysozoa</taxon>
        <taxon>Arthropoda</taxon>
        <taxon>Hexapoda</taxon>
        <taxon>Insecta</taxon>
        <taxon>Pterygota</taxon>
        <taxon>Neoptera</taxon>
        <taxon>Paraneoptera</taxon>
        <taxon>Hemiptera</taxon>
        <taxon>Heteroptera</taxon>
        <taxon>Panheteroptera</taxon>
        <taxon>Pentatomomorpha</taxon>
        <taxon>Pentatomoidea</taxon>
        <taxon>Pentatomidae</taxon>
        <taxon>Pentatominae</taxon>
        <taxon>Nezara</taxon>
    </lineage>
</organism>
<dbReference type="PROSITE" id="PS51257">
    <property type="entry name" value="PROKAR_LIPOPROTEIN"/>
    <property type="match status" value="1"/>
</dbReference>
<dbReference type="PIRSF" id="PIRSF002419">
    <property type="entry name" value="Tetraspanin"/>
    <property type="match status" value="1"/>
</dbReference>
<name>A0A9P0E9I8_NEZVI</name>
<accession>A0A9P0E9I8</accession>
<comment type="similarity">
    <text evidence="2 7">Belongs to the tetraspanin (TM4SF) family.</text>
</comment>
<dbReference type="InterPro" id="IPR000301">
    <property type="entry name" value="Tetraspanin_animals"/>
</dbReference>
<dbReference type="EMBL" id="OV725077">
    <property type="protein sequence ID" value="CAH1390889.1"/>
    <property type="molecule type" value="Genomic_DNA"/>
</dbReference>
<dbReference type="SUPFAM" id="SSF48652">
    <property type="entry name" value="Tetraspanin"/>
    <property type="match status" value="1"/>
</dbReference>
<dbReference type="Pfam" id="PF00335">
    <property type="entry name" value="Tetraspanin"/>
    <property type="match status" value="1"/>
</dbReference>
<keyword evidence="4 7" id="KW-1133">Transmembrane helix</keyword>
<evidence type="ECO:0000313" key="9">
    <source>
        <dbReference type="Proteomes" id="UP001152798"/>
    </source>
</evidence>
<reference evidence="8" key="1">
    <citation type="submission" date="2022-01" db="EMBL/GenBank/DDBJ databases">
        <authorList>
            <person name="King R."/>
        </authorList>
    </citation>
    <scope>NUCLEOTIDE SEQUENCE</scope>
</reference>
<dbReference type="Proteomes" id="UP001152798">
    <property type="component" value="Chromosome 1"/>
</dbReference>
<evidence type="ECO:0000313" key="8">
    <source>
        <dbReference type="EMBL" id="CAH1390889.1"/>
    </source>
</evidence>
<evidence type="ECO:0000256" key="5">
    <source>
        <dbReference type="ARBA" id="ARBA00023136"/>
    </source>
</evidence>
<gene>
    <name evidence="8" type="ORF">NEZAVI_LOCUS2006</name>
</gene>